<proteinExistence type="predicted"/>
<name>A0A9N8MV56_9BURK</name>
<protein>
    <submittedName>
        <fullName evidence="2">Uncharacterized protein</fullName>
    </submittedName>
</protein>
<feature type="transmembrane region" description="Helical" evidence="1">
    <location>
        <begin position="37"/>
        <end position="58"/>
    </location>
</feature>
<evidence type="ECO:0000313" key="2">
    <source>
        <dbReference type="EMBL" id="CAE6907552.1"/>
    </source>
</evidence>
<evidence type="ECO:0000256" key="1">
    <source>
        <dbReference type="SAM" id="Phobius"/>
    </source>
</evidence>
<keyword evidence="1" id="KW-1133">Transmembrane helix</keyword>
<evidence type="ECO:0000313" key="3">
    <source>
        <dbReference type="Proteomes" id="UP000675121"/>
    </source>
</evidence>
<gene>
    <name evidence="2" type="ORF">R70211_03688</name>
</gene>
<keyword evidence="1" id="KW-0812">Transmembrane</keyword>
<comment type="caution">
    <text evidence="2">The sequence shown here is derived from an EMBL/GenBank/DDBJ whole genome shotgun (WGS) entry which is preliminary data.</text>
</comment>
<dbReference type="AlphaFoldDB" id="A0A9N8MV56"/>
<feature type="transmembrane region" description="Helical" evidence="1">
    <location>
        <begin position="12"/>
        <end position="31"/>
    </location>
</feature>
<sequence length="139" mass="15989">MSQWRELKRVGWTTAAILGIALLIFMFNRRLGSTKDFWDIFTAVGTVAAAAIALAIGVRQEQVRWEDANQRAQLVAARLIPQLTATRDALKLLTSELRRYARFKSEWPNIIPWFDKLGDLARRPELPIPTSELAERWLR</sequence>
<keyword evidence="3" id="KW-1185">Reference proteome</keyword>
<dbReference type="EMBL" id="CAJNAS010000010">
    <property type="protein sequence ID" value="CAE6907552.1"/>
    <property type="molecule type" value="Genomic_DNA"/>
</dbReference>
<reference evidence="2" key="1">
    <citation type="submission" date="2021-02" db="EMBL/GenBank/DDBJ databases">
        <authorList>
            <person name="Vanwijnsberghe S."/>
        </authorList>
    </citation>
    <scope>NUCLEOTIDE SEQUENCE</scope>
    <source>
        <strain evidence="2">R-70211</strain>
    </source>
</reference>
<accession>A0A9N8MV56</accession>
<organism evidence="2 3">
    <name type="scientific">Paraburkholderia domus</name>
    <dbReference type="NCBI Taxonomy" id="2793075"/>
    <lineage>
        <taxon>Bacteria</taxon>
        <taxon>Pseudomonadati</taxon>
        <taxon>Pseudomonadota</taxon>
        <taxon>Betaproteobacteria</taxon>
        <taxon>Burkholderiales</taxon>
        <taxon>Burkholderiaceae</taxon>
        <taxon>Paraburkholderia</taxon>
    </lineage>
</organism>
<dbReference type="Proteomes" id="UP000675121">
    <property type="component" value="Unassembled WGS sequence"/>
</dbReference>
<keyword evidence="1" id="KW-0472">Membrane</keyword>